<dbReference type="PANTHER" id="PTHR30606:SF9">
    <property type="entry name" value="LIPID A BIOSYNTHESIS LAUROYLTRANSFERASE"/>
    <property type="match status" value="1"/>
</dbReference>
<dbReference type="Proteomes" id="UP000480684">
    <property type="component" value="Unassembled WGS sequence"/>
</dbReference>
<keyword evidence="5" id="KW-0472">Membrane</keyword>
<organism evidence="7 8">
    <name type="scientific">Magnetospirillum aberrantis SpK</name>
    <dbReference type="NCBI Taxonomy" id="908842"/>
    <lineage>
        <taxon>Bacteria</taxon>
        <taxon>Pseudomonadati</taxon>
        <taxon>Pseudomonadota</taxon>
        <taxon>Alphaproteobacteria</taxon>
        <taxon>Rhodospirillales</taxon>
        <taxon>Rhodospirillaceae</taxon>
        <taxon>Magnetospirillum</taxon>
    </lineage>
</organism>
<evidence type="ECO:0000256" key="3">
    <source>
        <dbReference type="ARBA" id="ARBA00022519"/>
    </source>
</evidence>
<name>A0A7C9QUC4_9PROT</name>
<comment type="subcellular location">
    <subcellularLocation>
        <location evidence="1">Cell inner membrane</location>
    </subcellularLocation>
</comment>
<sequence length="308" mass="34103">MGHTRGRGPDSRPRGQPILKLFSKTTRQRLEAQAAKAVMALFAALPVDAASGLGGGIARTIGPLLGVSNVARRNLARAFPDKSPAEIETIVRDAWENLGRVAAEFPHINTLAAERVEVVGMEYLHQLRDDGKPGLFVSGHIGNWELGAAISVREGVPITLVYREANNPWVEDLYRRYRATAATGQIRKGAEGAREMMAVLRGNGHICLLVDQKMNDGIPVPFFGRDAMTAPAVARFALKYQCPVVPVCIERLNGARFRMTFQPPVPLPASGDIHADTQTLMRDITGHLEDWIRRRPGQWLWMHKRWPE</sequence>
<comment type="caution">
    <text evidence="7">The sequence shown here is derived from an EMBL/GenBank/DDBJ whole genome shotgun (WGS) entry which is preliminary data.</text>
</comment>
<keyword evidence="6 7" id="KW-0012">Acyltransferase</keyword>
<evidence type="ECO:0000256" key="6">
    <source>
        <dbReference type="ARBA" id="ARBA00023315"/>
    </source>
</evidence>
<dbReference type="EMBL" id="JAAIYP010000038">
    <property type="protein sequence ID" value="NFV80858.1"/>
    <property type="molecule type" value="Genomic_DNA"/>
</dbReference>
<dbReference type="AlphaFoldDB" id="A0A7C9QUC4"/>
<keyword evidence="2" id="KW-1003">Cell membrane</keyword>
<evidence type="ECO:0000313" key="8">
    <source>
        <dbReference type="Proteomes" id="UP000480684"/>
    </source>
</evidence>
<keyword evidence="3" id="KW-0997">Cell inner membrane</keyword>
<evidence type="ECO:0000313" key="7">
    <source>
        <dbReference type="EMBL" id="NFV80858.1"/>
    </source>
</evidence>
<proteinExistence type="predicted"/>
<dbReference type="PANTHER" id="PTHR30606">
    <property type="entry name" value="LIPID A BIOSYNTHESIS LAUROYL ACYLTRANSFERASE"/>
    <property type="match status" value="1"/>
</dbReference>
<gene>
    <name evidence="7" type="ORF">G4223_12125</name>
</gene>
<protein>
    <submittedName>
        <fullName evidence="7">Lauroyl acyltransferase</fullName>
    </submittedName>
</protein>
<reference evidence="7 8" key="1">
    <citation type="submission" date="2020-02" db="EMBL/GenBank/DDBJ databases">
        <authorList>
            <person name="Dziuba M."/>
            <person name="Kuznetsov B."/>
            <person name="Mardanov A."/>
            <person name="Ravin N."/>
            <person name="Grouzdev D."/>
        </authorList>
    </citation>
    <scope>NUCLEOTIDE SEQUENCE [LARGE SCALE GENOMIC DNA]</scope>
    <source>
        <strain evidence="7 8">SpK</strain>
    </source>
</reference>
<evidence type="ECO:0000256" key="4">
    <source>
        <dbReference type="ARBA" id="ARBA00022679"/>
    </source>
</evidence>
<keyword evidence="4 7" id="KW-0808">Transferase</keyword>
<keyword evidence="8" id="KW-1185">Reference proteome</keyword>
<evidence type="ECO:0000256" key="1">
    <source>
        <dbReference type="ARBA" id="ARBA00004533"/>
    </source>
</evidence>
<dbReference type="GO" id="GO:0009247">
    <property type="term" value="P:glycolipid biosynthetic process"/>
    <property type="evidence" value="ECO:0007669"/>
    <property type="project" value="UniProtKB-ARBA"/>
</dbReference>
<dbReference type="Pfam" id="PF03279">
    <property type="entry name" value="Lip_A_acyltrans"/>
    <property type="match status" value="1"/>
</dbReference>
<dbReference type="InterPro" id="IPR004960">
    <property type="entry name" value="LipA_acyltrans"/>
</dbReference>
<accession>A0A7C9QUC4</accession>
<evidence type="ECO:0000256" key="5">
    <source>
        <dbReference type="ARBA" id="ARBA00023136"/>
    </source>
</evidence>
<evidence type="ECO:0000256" key="2">
    <source>
        <dbReference type="ARBA" id="ARBA00022475"/>
    </source>
</evidence>
<dbReference type="PIRSF" id="PIRSF026649">
    <property type="entry name" value="MsbB"/>
    <property type="match status" value="1"/>
</dbReference>
<dbReference type="GO" id="GO:0016746">
    <property type="term" value="F:acyltransferase activity"/>
    <property type="evidence" value="ECO:0007669"/>
    <property type="project" value="UniProtKB-KW"/>
</dbReference>
<dbReference type="CDD" id="cd07984">
    <property type="entry name" value="LPLAT_LABLAT-like"/>
    <property type="match status" value="1"/>
</dbReference>
<dbReference type="GO" id="GO:0005886">
    <property type="term" value="C:plasma membrane"/>
    <property type="evidence" value="ECO:0007669"/>
    <property type="project" value="UniProtKB-SubCell"/>
</dbReference>